<dbReference type="PANTHER" id="PTHR42693">
    <property type="entry name" value="ARYLSULFATASE FAMILY MEMBER"/>
    <property type="match status" value="1"/>
</dbReference>
<dbReference type="AlphaFoldDB" id="A0A518I115"/>
<dbReference type="SUPFAM" id="SSF53649">
    <property type="entry name" value="Alkaline phosphatase-like"/>
    <property type="match status" value="1"/>
</dbReference>
<evidence type="ECO:0000313" key="7">
    <source>
        <dbReference type="Proteomes" id="UP000319004"/>
    </source>
</evidence>
<keyword evidence="4" id="KW-0106">Calcium</keyword>
<dbReference type="InterPro" id="IPR050738">
    <property type="entry name" value="Sulfatase"/>
</dbReference>
<evidence type="ECO:0000256" key="2">
    <source>
        <dbReference type="ARBA" id="ARBA00022723"/>
    </source>
</evidence>
<dbReference type="OrthoDB" id="233768at2"/>
<proteinExistence type="inferred from homology"/>
<evidence type="ECO:0000259" key="5">
    <source>
        <dbReference type="Pfam" id="PF00884"/>
    </source>
</evidence>
<keyword evidence="7" id="KW-1185">Reference proteome</keyword>
<name>A0A518I115_9BACT</name>
<dbReference type="Proteomes" id="UP000319004">
    <property type="component" value="Chromosome"/>
</dbReference>
<keyword evidence="3 6" id="KW-0378">Hydrolase</keyword>
<dbReference type="GO" id="GO:0004065">
    <property type="term" value="F:arylsulfatase activity"/>
    <property type="evidence" value="ECO:0007669"/>
    <property type="project" value="UniProtKB-EC"/>
</dbReference>
<dbReference type="EMBL" id="CP037423">
    <property type="protein sequence ID" value="QDV46771.1"/>
    <property type="molecule type" value="Genomic_DNA"/>
</dbReference>
<evidence type="ECO:0000313" key="6">
    <source>
        <dbReference type="EMBL" id="QDV46771.1"/>
    </source>
</evidence>
<dbReference type="InterPro" id="IPR024607">
    <property type="entry name" value="Sulfatase_CS"/>
</dbReference>
<evidence type="ECO:0000256" key="4">
    <source>
        <dbReference type="ARBA" id="ARBA00022837"/>
    </source>
</evidence>
<gene>
    <name evidence="6" type="primary">atsA_72</name>
    <name evidence="6" type="ORF">Enr13x_66800</name>
</gene>
<dbReference type="Gene3D" id="3.40.720.10">
    <property type="entry name" value="Alkaline Phosphatase, subunit A"/>
    <property type="match status" value="1"/>
</dbReference>
<dbReference type="PANTHER" id="PTHR42693:SF53">
    <property type="entry name" value="ENDO-4-O-SULFATASE"/>
    <property type="match status" value="1"/>
</dbReference>
<evidence type="ECO:0000256" key="1">
    <source>
        <dbReference type="ARBA" id="ARBA00008779"/>
    </source>
</evidence>
<dbReference type="InterPro" id="IPR017850">
    <property type="entry name" value="Alkaline_phosphatase_core_sf"/>
</dbReference>
<dbReference type="CDD" id="cd16025">
    <property type="entry name" value="PAS_like"/>
    <property type="match status" value="1"/>
</dbReference>
<dbReference type="PROSITE" id="PS00523">
    <property type="entry name" value="SULFATASE_1"/>
    <property type="match status" value="1"/>
</dbReference>
<feature type="domain" description="Sulfatase N-terminal" evidence="5">
    <location>
        <begin position="142"/>
        <end position="540"/>
    </location>
</feature>
<dbReference type="KEGG" id="snep:Enr13x_66800"/>
<keyword evidence="2" id="KW-0479">Metal-binding</keyword>
<dbReference type="InterPro" id="IPR000917">
    <property type="entry name" value="Sulfatase_N"/>
</dbReference>
<dbReference type="EC" id="3.1.6.1" evidence="6"/>
<dbReference type="Gene3D" id="3.30.1120.10">
    <property type="match status" value="1"/>
</dbReference>
<sequence length="641" mass="73019">MAIFCGRRKRHNRKAFKIVQYTMAENRLKHENVPRQVCLRTHSDLVAETVEWVAEKLDTGGLTVATFVAIDAPFEYSSERTFHRTETPVCRTKRSPILLSLLNRTDPDRFQFMLTPSMIRLICSGLVLYFLVCQTVIEAARPNIILVMADDLGWSDIGCFGGEIRTPQIDSLAREGLRFTQFYNNAVCGPTRASLLTGLYCQQTGHRGDHWNQPKDYSKCVLISELLQSAGYHTMMVGKWQGRDLALDRGFDRFFGPMCQAKISYFHEVQQNPYYLNRERFQLPEDFYLTESLNHYAVQFLKEAMTTDKPFFLYVAQIAPHWPLHAREADIAAYREQYRERGWDEWRGARFESQQKSQLIPPNWKLTPRPPEIKDWKDGVHQDWQAERMAVYAAQVAAIDKGLGELLTVLKESGQEQNTLVLFLSDNGAAPDGGIGPSKSGFGFAPNQPNNRWRLDQVAIRPGSGPDNLPGSPDTFAAYGLAWATLSNTPFRSTKLSGYEGGIRTPLLAKWPAVLSGDQQSDEVGHVMDLMATCLDIAGVKYPTEFRGRNPVPIEGKSLRPVFEGKPRQGHDVLCWSVPRHHVVRMGKWKAIRPRRGGDWELFDLEADGTETTDLARREPGRVQQLARQFELWHQRVQDPF</sequence>
<dbReference type="GO" id="GO:0046872">
    <property type="term" value="F:metal ion binding"/>
    <property type="evidence" value="ECO:0007669"/>
    <property type="project" value="UniProtKB-KW"/>
</dbReference>
<dbReference type="Pfam" id="PF00884">
    <property type="entry name" value="Sulfatase"/>
    <property type="match status" value="1"/>
</dbReference>
<organism evidence="6 7">
    <name type="scientific">Stieleria neptunia</name>
    <dbReference type="NCBI Taxonomy" id="2527979"/>
    <lineage>
        <taxon>Bacteria</taxon>
        <taxon>Pseudomonadati</taxon>
        <taxon>Planctomycetota</taxon>
        <taxon>Planctomycetia</taxon>
        <taxon>Pirellulales</taxon>
        <taxon>Pirellulaceae</taxon>
        <taxon>Stieleria</taxon>
    </lineage>
</organism>
<protein>
    <submittedName>
        <fullName evidence="6">Arylsulfatase</fullName>
        <ecNumber evidence="6">3.1.6.1</ecNumber>
    </submittedName>
</protein>
<reference evidence="6 7" key="1">
    <citation type="submission" date="2019-03" db="EMBL/GenBank/DDBJ databases">
        <title>Deep-cultivation of Planctomycetes and their phenomic and genomic characterization uncovers novel biology.</title>
        <authorList>
            <person name="Wiegand S."/>
            <person name="Jogler M."/>
            <person name="Boedeker C."/>
            <person name="Pinto D."/>
            <person name="Vollmers J."/>
            <person name="Rivas-Marin E."/>
            <person name="Kohn T."/>
            <person name="Peeters S.H."/>
            <person name="Heuer A."/>
            <person name="Rast P."/>
            <person name="Oberbeckmann S."/>
            <person name="Bunk B."/>
            <person name="Jeske O."/>
            <person name="Meyerdierks A."/>
            <person name="Storesund J.E."/>
            <person name="Kallscheuer N."/>
            <person name="Luecker S."/>
            <person name="Lage O.M."/>
            <person name="Pohl T."/>
            <person name="Merkel B.J."/>
            <person name="Hornburger P."/>
            <person name="Mueller R.-W."/>
            <person name="Bruemmer F."/>
            <person name="Labrenz M."/>
            <person name="Spormann A.M."/>
            <person name="Op den Camp H."/>
            <person name="Overmann J."/>
            <person name="Amann R."/>
            <person name="Jetten M.S.M."/>
            <person name="Mascher T."/>
            <person name="Medema M.H."/>
            <person name="Devos D.P."/>
            <person name="Kaster A.-K."/>
            <person name="Ovreas L."/>
            <person name="Rohde M."/>
            <person name="Galperin M.Y."/>
            <person name="Jogler C."/>
        </authorList>
    </citation>
    <scope>NUCLEOTIDE SEQUENCE [LARGE SCALE GENOMIC DNA]</scope>
    <source>
        <strain evidence="6 7">Enr13</strain>
    </source>
</reference>
<accession>A0A518I115</accession>
<evidence type="ECO:0000256" key="3">
    <source>
        <dbReference type="ARBA" id="ARBA00022801"/>
    </source>
</evidence>
<comment type="similarity">
    <text evidence="1">Belongs to the sulfatase family.</text>
</comment>